<dbReference type="Proteomes" id="UP001245184">
    <property type="component" value="Unassembled WGS sequence"/>
</dbReference>
<comment type="caution">
    <text evidence="1">The sequence shown here is derived from an EMBL/GenBank/DDBJ whole genome shotgun (WGS) entry which is preliminary data.</text>
</comment>
<dbReference type="AlphaFoldDB" id="A0ABD5CN28"/>
<evidence type="ECO:0000313" key="1">
    <source>
        <dbReference type="EMBL" id="MDR6205965.1"/>
    </source>
</evidence>
<name>A0ABD5CN28_9BURK</name>
<sequence length="93" mass="10136">MPKAKTAGAAAANARLAYVLELARGSSHISSTLSRESERRAIAETLTEFCQLYGEKEAAVFQKLLADELRQRGKRDAAAAVAQFRFACNTFGR</sequence>
<protein>
    <submittedName>
        <fullName evidence="1">Uncharacterized protein</fullName>
    </submittedName>
</protein>
<gene>
    <name evidence="1" type="ORF">QF025_004685</name>
</gene>
<organism evidence="1 2">
    <name type="scientific">Paraburkholderia graminis</name>
    <dbReference type="NCBI Taxonomy" id="60548"/>
    <lineage>
        <taxon>Bacteria</taxon>
        <taxon>Pseudomonadati</taxon>
        <taxon>Pseudomonadota</taxon>
        <taxon>Betaproteobacteria</taxon>
        <taxon>Burkholderiales</taxon>
        <taxon>Burkholderiaceae</taxon>
        <taxon>Paraburkholderia</taxon>
    </lineage>
</organism>
<accession>A0ABD5CN28</accession>
<dbReference type="EMBL" id="JAVIZN010000002">
    <property type="protein sequence ID" value="MDR6205965.1"/>
    <property type="molecule type" value="Genomic_DNA"/>
</dbReference>
<reference evidence="1 2" key="1">
    <citation type="submission" date="2023-08" db="EMBL/GenBank/DDBJ databases">
        <title>Genome sequencing of plant associated microbes to promote plant fitness in Sorghum bicolor and Oryza sativa.</title>
        <authorList>
            <person name="Coleman-Derr D."/>
        </authorList>
    </citation>
    <scope>NUCLEOTIDE SEQUENCE [LARGE SCALE GENOMIC DNA]</scope>
    <source>
        <strain evidence="1 2">SLBN-33</strain>
    </source>
</reference>
<dbReference type="RefSeq" id="WP_006049371.1">
    <property type="nucleotide sequence ID" value="NZ_ATXV01000001.1"/>
</dbReference>
<proteinExistence type="predicted"/>
<evidence type="ECO:0000313" key="2">
    <source>
        <dbReference type="Proteomes" id="UP001245184"/>
    </source>
</evidence>